<evidence type="ECO:0000313" key="3">
    <source>
        <dbReference type="Proteomes" id="UP000284557"/>
    </source>
</evidence>
<evidence type="ECO:0000313" key="2">
    <source>
        <dbReference type="EMBL" id="RIT39803.1"/>
    </source>
</evidence>
<dbReference type="RefSeq" id="WP_100463935.1">
    <property type="nucleotide sequence ID" value="NZ_CP029076.1"/>
</dbReference>
<evidence type="ECO:0000259" key="1">
    <source>
        <dbReference type="Pfam" id="PF12680"/>
    </source>
</evidence>
<dbReference type="Gene3D" id="3.10.450.50">
    <property type="match status" value="1"/>
</dbReference>
<dbReference type="EMBL" id="QXBN01000007">
    <property type="protein sequence ID" value="RIT39803.1"/>
    <property type="molecule type" value="Genomic_DNA"/>
</dbReference>
<accession>A0ABD7HPV7</accession>
<organism evidence="2 3">
    <name type="scientific">Mycobacteroides abscessus</name>
    <dbReference type="NCBI Taxonomy" id="36809"/>
    <lineage>
        <taxon>Bacteria</taxon>
        <taxon>Bacillati</taxon>
        <taxon>Actinomycetota</taxon>
        <taxon>Actinomycetes</taxon>
        <taxon>Mycobacteriales</taxon>
        <taxon>Mycobacteriaceae</taxon>
        <taxon>Mycobacteroides</taxon>
    </lineage>
</organism>
<dbReference type="InterPro" id="IPR037401">
    <property type="entry name" value="SnoaL-like"/>
</dbReference>
<gene>
    <name evidence="2" type="ORF">D2E76_11065</name>
</gene>
<dbReference type="SUPFAM" id="SSF54427">
    <property type="entry name" value="NTF2-like"/>
    <property type="match status" value="1"/>
</dbReference>
<sequence length="143" mass="15745">MLATSNEQLVVDFLAAMGRADIDSLSEMLADDATWWLAGDLPVSGLYRGKPAVIGEFLWSAAALFEPGSLSFELRGTIVTTGTVIVEYVGTGRGLNGGRQYRNTYCTIFECHSGQINAVREYFDTAHARETLYPDREARRVDT</sequence>
<dbReference type="PANTHER" id="PTHR41252:SF1">
    <property type="entry name" value="BLR2505 PROTEIN"/>
    <property type="match status" value="1"/>
</dbReference>
<protein>
    <submittedName>
        <fullName evidence="2">Nuclear transport factor 2 family protein</fullName>
    </submittedName>
</protein>
<name>A0ABD7HPV7_9MYCO</name>
<comment type="caution">
    <text evidence="2">The sequence shown here is derived from an EMBL/GenBank/DDBJ whole genome shotgun (WGS) entry which is preliminary data.</text>
</comment>
<feature type="domain" description="SnoaL-like" evidence="1">
    <location>
        <begin position="10"/>
        <end position="117"/>
    </location>
</feature>
<dbReference type="InterPro" id="IPR032710">
    <property type="entry name" value="NTF2-like_dom_sf"/>
</dbReference>
<dbReference type="Proteomes" id="UP000284557">
    <property type="component" value="Unassembled WGS sequence"/>
</dbReference>
<dbReference type="AlphaFoldDB" id="A0ABD7HPV7"/>
<dbReference type="Pfam" id="PF12680">
    <property type="entry name" value="SnoaL_2"/>
    <property type="match status" value="1"/>
</dbReference>
<dbReference type="PANTHER" id="PTHR41252">
    <property type="entry name" value="BLR2505 PROTEIN"/>
    <property type="match status" value="1"/>
</dbReference>
<reference evidence="2 3" key="1">
    <citation type="submission" date="2018-08" db="EMBL/GenBank/DDBJ databases">
        <title>Linezolid Resistance in Mycobacterium abscessus: MIC Distribution and Comprehensive Investigation of Resistance Mechanisms.</title>
        <authorList>
            <person name="Ye M."/>
            <person name="Xu L."/>
            <person name="Zou Y."/>
            <person name="Li B."/>
            <person name="Guo Q."/>
            <person name="Zhang Y."/>
            <person name="Zhan M."/>
            <person name="Xu B."/>
            <person name="Yu F."/>
            <person name="Zhang Z."/>
            <person name="Chu H."/>
        </authorList>
    </citation>
    <scope>NUCLEOTIDE SEQUENCE [LARGE SCALE GENOMIC DNA]</scope>
    <source>
        <strain evidence="2 3">G143</strain>
    </source>
</reference>
<proteinExistence type="predicted"/>